<keyword evidence="2" id="KW-0479">Metal-binding</keyword>
<dbReference type="GO" id="GO:0006508">
    <property type="term" value="P:proteolysis"/>
    <property type="evidence" value="ECO:0007669"/>
    <property type="project" value="UniProtKB-KW"/>
</dbReference>
<feature type="transmembrane region" description="Helical" evidence="5">
    <location>
        <begin position="234"/>
        <end position="255"/>
    </location>
</feature>
<dbReference type="InterPro" id="IPR024079">
    <property type="entry name" value="MetalloPept_cat_dom_sf"/>
</dbReference>
<dbReference type="KEGG" id="samy:DB32_001882"/>
<dbReference type="GO" id="GO:0031012">
    <property type="term" value="C:extracellular matrix"/>
    <property type="evidence" value="ECO:0007669"/>
    <property type="project" value="InterPro"/>
</dbReference>
<keyword evidence="5" id="KW-0812">Transmembrane</keyword>
<evidence type="ECO:0000256" key="3">
    <source>
        <dbReference type="ARBA" id="ARBA00022801"/>
    </source>
</evidence>
<dbReference type="GO" id="GO:0008270">
    <property type="term" value="F:zinc ion binding"/>
    <property type="evidence" value="ECO:0007669"/>
    <property type="project" value="InterPro"/>
</dbReference>
<feature type="domain" description="Peptidase metallopeptidase" evidence="7">
    <location>
        <begin position="34"/>
        <end position="215"/>
    </location>
</feature>
<dbReference type="InterPro" id="IPR006026">
    <property type="entry name" value="Peptidase_Metallo"/>
</dbReference>
<protein>
    <recommendedName>
        <fullName evidence="7">Peptidase metallopeptidase domain-containing protein</fullName>
    </recommendedName>
</protein>
<dbReference type="InterPro" id="IPR001818">
    <property type="entry name" value="Pept_M10_metallopeptidase"/>
</dbReference>
<gene>
    <name evidence="8" type="ORF">DB32_001882</name>
</gene>
<reference evidence="8 9" key="1">
    <citation type="submission" date="2015-03" db="EMBL/GenBank/DDBJ databases">
        <title>Genome assembly of Sandaracinus amylolyticus DSM 53668.</title>
        <authorList>
            <person name="Sharma G."/>
            <person name="Subramanian S."/>
        </authorList>
    </citation>
    <scope>NUCLEOTIDE SEQUENCE [LARGE SCALE GENOMIC DNA]</scope>
    <source>
        <strain evidence="8 9">DSM 53668</strain>
    </source>
</reference>
<keyword evidence="5" id="KW-1133">Transmembrane helix</keyword>
<keyword evidence="6" id="KW-0732">Signal</keyword>
<evidence type="ECO:0000259" key="7">
    <source>
        <dbReference type="SMART" id="SM00235"/>
    </source>
</evidence>
<dbReference type="Proteomes" id="UP000034883">
    <property type="component" value="Chromosome"/>
</dbReference>
<dbReference type="SUPFAM" id="SSF55486">
    <property type="entry name" value="Metalloproteases ('zincins'), catalytic domain"/>
    <property type="match status" value="1"/>
</dbReference>
<proteinExistence type="predicted"/>
<name>A0A0F6W1A2_9BACT</name>
<evidence type="ECO:0000256" key="1">
    <source>
        <dbReference type="ARBA" id="ARBA00022670"/>
    </source>
</evidence>
<keyword evidence="4" id="KW-0862">Zinc</keyword>
<evidence type="ECO:0000256" key="6">
    <source>
        <dbReference type="SAM" id="SignalP"/>
    </source>
</evidence>
<dbReference type="GO" id="GO:0004222">
    <property type="term" value="F:metalloendopeptidase activity"/>
    <property type="evidence" value="ECO:0007669"/>
    <property type="project" value="InterPro"/>
</dbReference>
<evidence type="ECO:0000256" key="2">
    <source>
        <dbReference type="ARBA" id="ARBA00022723"/>
    </source>
</evidence>
<dbReference type="Pfam" id="PF00413">
    <property type="entry name" value="Peptidase_M10"/>
    <property type="match status" value="1"/>
</dbReference>
<feature type="chain" id="PRO_5002511775" description="Peptidase metallopeptidase domain-containing protein" evidence="6">
    <location>
        <begin position="24"/>
        <end position="261"/>
    </location>
</feature>
<keyword evidence="1" id="KW-0645">Protease</keyword>
<evidence type="ECO:0000256" key="5">
    <source>
        <dbReference type="SAM" id="Phobius"/>
    </source>
</evidence>
<keyword evidence="9" id="KW-1185">Reference proteome</keyword>
<evidence type="ECO:0000313" key="9">
    <source>
        <dbReference type="Proteomes" id="UP000034883"/>
    </source>
</evidence>
<accession>A0A0F6W1A2</accession>
<sequence length="261" mass="27653">MRTLVTLVAALAISVGAAGRARAYERATVTGDTTPLAWARRDLGLRIAEDTSRDLAPVDVRDAVRRSMTTWTRAGGCTDIVLVDLGTPPDLRTNLLGGAPDLENRVVFREDAWPSELGPETLAITTLVYRRSTGEILDADIDLNALDHSWSVAAVPSLETTDLENTITHEVGHLLGFAHVVDPDATMFASSDPGDVVKRDLATDDVTAVCEVYPASRRTPGGVGPRPPLTSGCAVSSAGGAGVIPVLLGLAALIVRRRRRS</sequence>
<evidence type="ECO:0000256" key="4">
    <source>
        <dbReference type="ARBA" id="ARBA00022833"/>
    </source>
</evidence>
<keyword evidence="3" id="KW-0378">Hydrolase</keyword>
<feature type="signal peptide" evidence="6">
    <location>
        <begin position="1"/>
        <end position="23"/>
    </location>
</feature>
<organism evidence="8 9">
    <name type="scientific">Sandaracinus amylolyticus</name>
    <dbReference type="NCBI Taxonomy" id="927083"/>
    <lineage>
        <taxon>Bacteria</taxon>
        <taxon>Pseudomonadati</taxon>
        <taxon>Myxococcota</taxon>
        <taxon>Polyangia</taxon>
        <taxon>Polyangiales</taxon>
        <taxon>Sandaracinaceae</taxon>
        <taxon>Sandaracinus</taxon>
    </lineage>
</organism>
<dbReference type="Gene3D" id="3.40.390.10">
    <property type="entry name" value="Collagenase (Catalytic Domain)"/>
    <property type="match status" value="1"/>
</dbReference>
<dbReference type="STRING" id="927083.DB32_001882"/>
<dbReference type="SMART" id="SM00235">
    <property type="entry name" value="ZnMc"/>
    <property type="match status" value="1"/>
</dbReference>
<dbReference type="AlphaFoldDB" id="A0A0F6W1A2"/>
<evidence type="ECO:0000313" key="8">
    <source>
        <dbReference type="EMBL" id="AKF04733.1"/>
    </source>
</evidence>
<keyword evidence="5" id="KW-0472">Membrane</keyword>
<dbReference type="EMBL" id="CP011125">
    <property type="protein sequence ID" value="AKF04733.1"/>
    <property type="molecule type" value="Genomic_DNA"/>
</dbReference>